<gene>
    <name evidence="2" type="ORF">GWI33_020153</name>
</gene>
<evidence type="ECO:0000256" key="1">
    <source>
        <dbReference type="SAM" id="MobiDB-lite"/>
    </source>
</evidence>
<evidence type="ECO:0000313" key="2">
    <source>
        <dbReference type="EMBL" id="KAF7266528.1"/>
    </source>
</evidence>
<keyword evidence="3" id="KW-1185">Reference proteome</keyword>
<reference evidence="2" key="1">
    <citation type="submission" date="2020-08" db="EMBL/GenBank/DDBJ databases">
        <title>Genome sequencing and assembly of the red palm weevil Rhynchophorus ferrugineus.</title>
        <authorList>
            <person name="Dias G.B."/>
            <person name="Bergman C.M."/>
            <person name="Manee M."/>
        </authorList>
    </citation>
    <scope>NUCLEOTIDE SEQUENCE</scope>
    <source>
        <strain evidence="2">AA-2017</strain>
        <tissue evidence="2">Whole larva</tissue>
    </source>
</reference>
<protein>
    <submittedName>
        <fullName evidence="2">Uncharacterized protein</fullName>
    </submittedName>
</protein>
<dbReference type="EMBL" id="JAACXV010014528">
    <property type="protein sequence ID" value="KAF7266528.1"/>
    <property type="molecule type" value="Genomic_DNA"/>
</dbReference>
<dbReference type="Proteomes" id="UP000625711">
    <property type="component" value="Unassembled WGS sequence"/>
</dbReference>
<comment type="caution">
    <text evidence="2">The sequence shown here is derived from an EMBL/GenBank/DDBJ whole genome shotgun (WGS) entry which is preliminary data.</text>
</comment>
<dbReference type="AlphaFoldDB" id="A0A834HRT1"/>
<accession>A0A834HRT1</accession>
<name>A0A834HRT1_RHYFE</name>
<sequence>MLSRARAYKGGPRSRYRSNEAPRRAGAWCGTRDPPRPPPGSIRGAVIISGAPVGRTWGDTPFHVPRLRHLSRDFVGVIRFGFVFVLERRELLGT</sequence>
<organism evidence="2 3">
    <name type="scientific">Rhynchophorus ferrugineus</name>
    <name type="common">Red palm weevil</name>
    <name type="synonym">Curculio ferrugineus</name>
    <dbReference type="NCBI Taxonomy" id="354439"/>
    <lineage>
        <taxon>Eukaryota</taxon>
        <taxon>Metazoa</taxon>
        <taxon>Ecdysozoa</taxon>
        <taxon>Arthropoda</taxon>
        <taxon>Hexapoda</taxon>
        <taxon>Insecta</taxon>
        <taxon>Pterygota</taxon>
        <taxon>Neoptera</taxon>
        <taxon>Endopterygota</taxon>
        <taxon>Coleoptera</taxon>
        <taxon>Polyphaga</taxon>
        <taxon>Cucujiformia</taxon>
        <taxon>Curculionidae</taxon>
        <taxon>Dryophthorinae</taxon>
        <taxon>Rhynchophorus</taxon>
    </lineage>
</organism>
<evidence type="ECO:0000313" key="3">
    <source>
        <dbReference type="Proteomes" id="UP000625711"/>
    </source>
</evidence>
<feature type="region of interest" description="Disordered" evidence="1">
    <location>
        <begin position="1"/>
        <end position="41"/>
    </location>
</feature>
<proteinExistence type="predicted"/>